<keyword evidence="12" id="KW-1185">Reference proteome</keyword>
<dbReference type="PANTHER" id="PTHR45723">
    <property type="entry name" value="SERINE/THREONINE-PROTEIN KINASE RIO1"/>
    <property type="match status" value="1"/>
</dbReference>
<dbReference type="GO" id="GO:0005524">
    <property type="term" value="F:ATP binding"/>
    <property type="evidence" value="ECO:0007669"/>
    <property type="project" value="UniProtKB-KW"/>
</dbReference>
<name>A0A8T1WSB8_9STRA</name>
<dbReference type="PROSITE" id="PS50011">
    <property type="entry name" value="PROTEIN_KINASE_DOM"/>
    <property type="match status" value="1"/>
</dbReference>
<proteinExistence type="predicted"/>
<evidence type="ECO:0000313" key="11">
    <source>
        <dbReference type="EMBL" id="KAG7395504.1"/>
    </source>
</evidence>
<evidence type="ECO:0000256" key="9">
    <source>
        <dbReference type="SAM" id="MobiDB-lite"/>
    </source>
</evidence>
<dbReference type="SMART" id="SM00090">
    <property type="entry name" value="RIO"/>
    <property type="match status" value="1"/>
</dbReference>
<evidence type="ECO:0000256" key="4">
    <source>
        <dbReference type="ARBA" id="ARBA00022741"/>
    </source>
</evidence>
<dbReference type="Pfam" id="PF01163">
    <property type="entry name" value="RIO1"/>
    <property type="match status" value="1"/>
</dbReference>
<feature type="compositionally biased region" description="Acidic residues" evidence="9">
    <location>
        <begin position="47"/>
        <end position="67"/>
    </location>
</feature>
<dbReference type="EMBL" id="JAGDFL010000202">
    <property type="protein sequence ID" value="KAG7395504.1"/>
    <property type="molecule type" value="Genomic_DNA"/>
</dbReference>
<keyword evidence="4" id="KW-0547">Nucleotide-binding</keyword>
<protein>
    <recommendedName>
        <fullName evidence="1">non-specific serine/threonine protein kinase</fullName>
        <ecNumber evidence="1">2.7.11.1</ecNumber>
    </recommendedName>
</protein>
<reference evidence="11" key="1">
    <citation type="submission" date="2021-02" db="EMBL/GenBank/DDBJ databases">
        <authorList>
            <person name="Palmer J.M."/>
        </authorList>
    </citation>
    <scope>NUCLEOTIDE SEQUENCE</scope>
    <source>
        <strain evidence="11">SCRP23</strain>
    </source>
</reference>
<dbReference type="InterPro" id="IPR018934">
    <property type="entry name" value="RIO_dom"/>
</dbReference>
<keyword evidence="3" id="KW-0808">Transferase</keyword>
<evidence type="ECO:0000313" key="12">
    <source>
        <dbReference type="Proteomes" id="UP000693981"/>
    </source>
</evidence>
<dbReference type="EC" id="2.7.11.1" evidence="1"/>
<dbReference type="InterPro" id="IPR051272">
    <property type="entry name" value="RIO-type_Ser/Thr_kinase"/>
</dbReference>
<comment type="caution">
    <text evidence="11">The sequence shown here is derived from an EMBL/GenBank/DDBJ whole genome shotgun (WGS) entry which is preliminary data.</text>
</comment>
<organism evidence="11 12">
    <name type="scientific">Phytophthora boehmeriae</name>
    <dbReference type="NCBI Taxonomy" id="109152"/>
    <lineage>
        <taxon>Eukaryota</taxon>
        <taxon>Sar</taxon>
        <taxon>Stramenopiles</taxon>
        <taxon>Oomycota</taxon>
        <taxon>Peronosporomycetes</taxon>
        <taxon>Peronosporales</taxon>
        <taxon>Peronosporaceae</taxon>
        <taxon>Phytophthora</taxon>
    </lineage>
</organism>
<dbReference type="OrthoDB" id="205248at2759"/>
<keyword evidence="5" id="KW-0418">Kinase</keyword>
<sequence length="399" mass="45023">MSSPALQEIMDEELARRLQDEEDLREIGAADWQFVEPDDTSLLSDPQSEDEFEDKESAPADEQEDDDEAYDLHLGGLQLDSDHTGLEFNSLRESIRRHNKLGSHRSPPHIDLGKNGGGVRERLFDERTQIILRKLVNKALVTAVKTRVHSGREANVYHGTGADTAAGRERALALKIFKCRKGDYRRFSECDESGRRHDVHFIKKSIRRQLKVRTEREYKYMSRAAAALAPEAVTETDAKLMSTGRGVRVPKPLVLREHILIAEFVGTDGYPAMTLEDAALTTSQLRSAYTDLLRAIRRLYQRARLVHGQLSTSNILFHDGQCWLMDLGHAVEVNSEKQDELLTSDLVSIDAFFRSHGVPAVAKRCIGLLDVETAKEYVVADSPEILLKRFPALEPLLRD</sequence>
<feature type="domain" description="Protein kinase" evidence="10">
    <location>
        <begin position="142"/>
        <end position="399"/>
    </location>
</feature>
<evidence type="ECO:0000256" key="2">
    <source>
        <dbReference type="ARBA" id="ARBA00022527"/>
    </source>
</evidence>
<comment type="catalytic activity">
    <reaction evidence="8">
        <text>L-seryl-[protein] + ATP = O-phospho-L-seryl-[protein] + ADP + H(+)</text>
        <dbReference type="Rhea" id="RHEA:17989"/>
        <dbReference type="Rhea" id="RHEA-COMP:9863"/>
        <dbReference type="Rhea" id="RHEA-COMP:11604"/>
        <dbReference type="ChEBI" id="CHEBI:15378"/>
        <dbReference type="ChEBI" id="CHEBI:29999"/>
        <dbReference type="ChEBI" id="CHEBI:30616"/>
        <dbReference type="ChEBI" id="CHEBI:83421"/>
        <dbReference type="ChEBI" id="CHEBI:456216"/>
        <dbReference type="EC" id="2.7.11.1"/>
    </reaction>
</comment>
<dbReference type="AlphaFoldDB" id="A0A8T1WSB8"/>
<accession>A0A8T1WSB8</accession>
<dbReference type="InterPro" id="IPR000687">
    <property type="entry name" value="RIO_kinase"/>
</dbReference>
<evidence type="ECO:0000256" key="3">
    <source>
        <dbReference type="ARBA" id="ARBA00022679"/>
    </source>
</evidence>
<evidence type="ECO:0000256" key="5">
    <source>
        <dbReference type="ARBA" id="ARBA00022777"/>
    </source>
</evidence>
<dbReference type="GO" id="GO:0004674">
    <property type="term" value="F:protein serine/threonine kinase activity"/>
    <property type="evidence" value="ECO:0007669"/>
    <property type="project" value="UniProtKB-KW"/>
</dbReference>
<keyword evidence="6" id="KW-0067">ATP-binding</keyword>
<evidence type="ECO:0000259" key="10">
    <source>
        <dbReference type="PROSITE" id="PS50011"/>
    </source>
</evidence>
<evidence type="ECO:0000256" key="1">
    <source>
        <dbReference type="ARBA" id="ARBA00012513"/>
    </source>
</evidence>
<gene>
    <name evidence="11" type="ORF">PHYBOEH_003644</name>
</gene>
<feature type="region of interest" description="Disordered" evidence="9">
    <location>
        <begin position="35"/>
        <end position="67"/>
    </location>
</feature>
<evidence type="ECO:0000256" key="6">
    <source>
        <dbReference type="ARBA" id="ARBA00022840"/>
    </source>
</evidence>
<keyword evidence="2" id="KW-0723">Serine/threonine-protein kinase</keyword>
<comment type="catalytic activity">
    <reaction evidence="7">
        <text>L-threonyl-[protein] + ATP = O-phospho-L-threonyl-[protein] + ADP + H(+)</text>
        <dbReference type="Rhea" id="RHEA:46608"/>
        <dbReference type="Rhea" id="RHEA-COMP:11060"/>
        <dbReference type="Rhea" id="RHEA-COMP:11605"/>
        <dbReference type="ChEBI" id="CHEBI:15378"/>
        <dbReference type="ChEBI" id="CHEBI:30013"/>
        <dbReference type="ChEBI" id="CHEBI:30616"/>
        <dbReference type="ChEBI" id="CHEBI:61977"/>
        <dbReference type="ChEBI" id="CHEBI:456216"/>
        <dbReference type="EC" id="2.7.11.1"/>
    </reaction>
</comment>
<evidence type="ECO:0000256" key="8">
    <source>
        <dbReference type="ARBA" id="ARBA00048679"/>
    </source>
</evidence>
<dbReference type="Proteomes" id="UP000693981">
    <property type="component" value="Unassembled WGS sequence"/>
</dbReference>
<dbReference type="InterPro" id="IPR000719">
    <property type="entry name" value="Prot_kinase_dom"/>
</dbReference>
<evidence type="ECO:0000256" key="7">
    <source>
        <dbReference type="ARBA" id="ARBA00047899"/>
    </source>
</evidence>